<evidence type="ECO:0000256" key="1">
    <source>
        <dbReference type="SAM" id="MobiDB-lite"/>
    </source>
</evidence>
<name>R4Z2L6_9ACTN</name>
<feature type="region of interest" description="Disordered" evidence="1">
    <location>
        <begin position="1"/>
        <end position="35"/>
    </location>
</feature>
<dbReference type="EMBL" id="CANL01000018">
    <property type="protein sequence ID" value="CCM63531.1"/>
    <property type="molecule type" value="Genomic_DNA"/>
</dbReference>
<feature type="compositionally biased region" description="Basic residues" evidence="1">
    <location>
        <begin position="1"/>
        <end position="31"/>
    </location>
</feature>
<comment type="caution">
    <text evidence="2">The sequence shown here is derived from an EMBL/GenBank/DDBJ whole genome shotgun (WGS) entry which is preliminary data.</text>
</comment>
<sequence length="67" mass="7756">MGRGPQPRRHSHVGIRARPRRTATRSIRSRPTRNQAQLWCELRHSLRDPNAPRAAHTDDLKTLATRI</sequence>
<dbReference type="HOGENOM" id="CLU_2804463_0_0_11"/>
<dbReference type="STRING" id="1229780.BN381_250024"/>
<evidence type="ECO:0000313" key="3">
    <source>
        <dbReference type="Proteomes" id="UP000018291"/>
    </source>
</evidence>
<dbReference type="AlphaFoldDB" id="R4Z2L6"/>
<keyword evidence="3" id="KW-1185">Reference proteome</keyword>
<accession>R4Z2L6</accession>
<feature type="region of interest" description="Disordered" evidence="1">
    <location>
        <begin position="47"/>
        <end position="67"/>
    </location>
</feature>
<organism evidence="2 3">
    <name type="scientific">Candidatus Neomicrothrix parvicella RN1</name>
    <dbReference type="NCBI Taxonomy" id="1229780"/>
    <lineage>
        <taxon>Bacteria</taxon>
        <taxon>Bacillati</taxon>
        <taxon>Actinomycetota</taxon>
        <taxon>Acidimicrobiia</taxon>
        <taxon>Acidimicrobiales</taxon>
        <taxon>Microthrixaceae</taxon>
        <taxon>Candidatus Neomicrothrix</taxon>
    </lineage>
</organism>
<evidence type="ECO:0000313" key="2">
    <source>
        <dbReference type="EMBL" id="CCM63531.1"/>
    </source>
</evidence>
<dbReference type="Proteomes" id="UP000018291">
    <property type="component" value="Unassembled WGS sequence"/>
</dbReference>
<gene>
    <name evidence="2" type="ORF">BN381_250024</name>
</gene>
<proteinExistence type="predicted"/>
<protein>
    <submittedName>
        <fullName evidence="2">Uncharacterized protein</fullName>
    </submittedName>
</protein>
<reference evidence="2 3" key="1">
    <citation type="journal article" date="2013" name="ISME J.">
        <title>Metabolic model for the filamentous 'Candidatus Microthrix parvicella' based on genomic and metagenomic analyses.</title>
        <authorList>
            <person name="Jon McIlroy S."/>
            <person name="Kristiansen R."/>
            <person name="Albertsen M."/>
            <person name="Michael Karst S."/>
            <person name="Rossetti S."/>
            <person name="Lund Nielsen J."/>
            <person name="Tandoi V."/>
            <person name="James Seviour R."/>
            <person name="Nielsen P.H."/>
        </authorList>
    </citation>
    <scope>NUCLEOTIDE SEQUENCE [LARGE SCALE GENOMIC DNA]</scope>
    <source>
        <strain evidence="2 3">RN1</strain>
    </source>
</reference>